<dbReference type="RefSeq" id="WP_215236959.1">
    <property type="nucleotide sequence ID" value="NZ_CAJRAF010000001.1"/>
</dbReference>
<keyword evidence="1" id="KW-0812">Transmembrane</keyword>
<dbReference type="Proteomes" id="UP000680038">
    <property type="component" value="Unassembled WGS sequence"/>
</dbReference>
<gene>
    <name evidence="2" type="ORF">DYBT9275_00148</name>
</gene>
<evidence type="ECO:0000313" key="2">
    <source>
        <dbReference type="EMBL" id="CAG4988739.1"/>
    </source>
</evidence>
<evidence type="ECO:0000256" key="1">
    <source>
        <dbReference type="SAM" id="Phobius"/>
    </source>
</evidence>
<feature type="transmembrane region" description="Helical" evidence="1">
    <location>
        <begin position="9"/>
        <end position="33"/>
    </location>
</feature>
<dbReference type="EMBL" id="CAJRAF010000001">
    <property type="protein sequence ID" value="CAG4988739.1"/>
    <property type="molecule type" value="Genomic_DNA"/>
</dbReference>
<name>A0A916J806_9BACT</name>
<comment type="caution">
    <text evidence="2">The sequence shown here is derived from an EMBL/GenBank/DDBJ whole genome shotgun (WGS) entry which is preliminary data.</text>
</comment>
<proteinExistence type="predicted"/>
<sequence length="116" mass="13836">MSSKRQKTVIIAILSVIIISNTAPVSFILGFIFQDRIFYGFDFFYNSGQCGFSNRGLAIENHEELISEFKKYSQKNPSDSILYRTFKIYPLKFWFWKEYIFDPKYRLPYKEPCKNL</sequence>
<keyword evidence="3" id="KW-1185">Reference proteome</keyword>
<organism evidence="2 3">
    <name type="scientific">Dyadobacter helix</name>
    <dbReference type="NCBI Taxonomy" id="2822344"/>
    <lineage>
        <taxon>Bacteria</taxon>
        <taxon>Pseudomonadati</taxon>
        <taxon>Bacteroidota</taxon>
        <taxon>Cytophagia</taxon>
        <taxon>Cytophagales</taxon>
        <taxon>Spirosomataceae</taxon>
        <taxon>Dyadobacter</taxon>
    </lineage>
</organism>
<keyword evidence="1" id="KW-0472">Membrane</keyword>
<reference evidence="2" key="1">
    <citation type="submission" date="2021-04" db="EMBL/GenBank/DDBJ databases">
        <authorList>
            <person name="Rodrigo-Torres L."/>
            <person name="Arahal R. D."/>
            <person name="Lucena T."/>
        </authorList>
    </citation>
    <scope>NUCLEOTIDE SEQUENCE</scope>
    <source>
        <strain evidence="2">CECT 9275</strain>
    </source>
</reference>
<evidence type="ECO:0000313" key="3">
    <source>
        <dbReference type="Proteomes" id="UP000680038"/>
    </source>
</evidence>
<accession>A0A916J806</accession>
<dbReference type="AlphaFoldDB" id="A0A916J806"/>
<protein>
    <submittedName>
        <fullName evidence="2">Uncharacterized protein</fullName>
    </submittedName>
</protein>
<keyword evidence="1" id="KW-1133">Transmembrane helix</keyword>